<name>A0A8R7ULY5_TRIUA</name>
<evidence type="ECO:0000256" key="1">
    <source>
        <dbReference type="SAM" id="Phobius"/>
    </source>
</evidence>
<keyword evidence="1" id="KW-0812">Transmembrane</keyword>
<keyword evidence="1" id="KW-0472">Membrane</keyword>
<keyword evidence="3" id="KW-1185">Reference proteome</keyword>
<evidence type="ECO:0000313" key="3">
    <source>
        <dbReference type="Proteomes" id="UP000015106"/>
    </source>
</evidence>
<reference evidence="2" key="2">
    <citation type="submission" date="2018-03" db="EMBL/GenBank/DDBJ databases">
        <title>The Triticum urartu genome reveals the dynamic nature of wheat genome evolution.</title>
        <authorList>
            <person name="Ling H."/>
            <person name="Ma B."/>
            <person name="Shi X."/>
            <person name="Liu H."/>
            <person name="Dong L."/>
            <person name="Sun H."/>
            <person name="Cao Y."/>
            <person name="Gao Q."/>
            <person name="Zheng S."/>
            <person name="Li Y."/>
            <person name="Yu Y."/>
            <person name="Du H."/>
            <person name="Qi M."/>
            <person name="Li Y."/>
            <person name="Yu H."/>
            <person name="Cui Y."/>
            <person name="Wang N."/>
            <person name="Chen C."/>
            <person name="Wu H."/>
            <person name="Zhao Y."/>
            <person name="Zhang J."/>
            <person name="Li Y."/>
            <person name="Zhou W."/>
            <person name="Zhang B."/>
            <person name="Hu W."/>
            <person name="Eijk M."/>
            <person name="Tang J."/>
            <person name="Witsenboer H."/>
            <person name="Zhao S."/>
            <person name="Li Z."/>
            <person name="Zhang A."/>
            <person name="Wang D."/>
            <person name="Liang C."/>
        </authorList>
    </citation>
    <scope>NUCLEOTIDE SEQUENCE [LARGE SCALE GENOMIC DNA]</scope>
    <source>
        <strain evidence="2">cv. G1812</strain>
    </source>
</reference>
<dbReference type="AlphaFoldDB" id="A0A8R7ULY5"/>
<evidence type="ECO:0000313" key="2">
    <source>
        <dbReference type="EnsemblPlants" id="TuG1812G0500004344.01.T01.cds365235"/>
    </source>
</evidence>
<protein>
    <submittedName>
        <fullName evidence="2">Uncharacterized protein</fullName>
    </submittedName>
</protein>
<feature type="transmembrane region" description="Helical" evidence="1">
    <location>
        <begin position="32"/>
        <end position="50"/>
    </location>
</feature>
<keyword evidence="1" id="KW-1133">Transmembrane helix</keyword>
<sequence>MLRVHGYWSNEHANNGLGHFSKHLACASGSPATLALLIYFLFLLLLIVIVHDGSGAHVQREPVPPLPIGGVLLAVRGGRRLHVLQVLDVSVGVGLAVGGGVPVRPRGRHPPRHARVAPAVDGAGAGLRLRAASGQCRRGRHWPARGPGRAPA</sequence>
<proteinExistence type="predicted"/>
<reference evidence="2" key="3">
    <citation type="submission" date="2022-06" db="UniProtKB">
        <authorList>
            <consortium name="EnsemblPlants"/>
        </authorList>
    </citation>
    <scope>IDENTIFICATION</scope>
</reference>
<reference evidence="3" key="1">
    <citation type="journal article" date="2013" name="Nature">
        <title>Draft genome of the wheat A-genome progenitor Triticum urartu.</title>
        <authorList>
            <person name="Ling H.Q."/>
            <person name="Zhao S."/>
            <person name="Liu D."/>
            <person name="Wang J."/>
            <person name="Sun H."/>
            <person name="Zhang C."/>
            <person name="Fan H."/>
            <person name="Li D."/>
            <person name="Dong L."/>
            <person name="Tao Y."/>
            <person name="Gao C."/>
            <person name="Wu H."/>
            <person name="Li Y."/>
            <person name="Cui Y."/>
            <person name="Guo X."/>
            <person name="Zheng S."/>
            <person name="Wang B."/>
            <person name="Yu K."/>
            <person name="Liang Q."/>
            <person name="Yang W."/>
            <person name="Lou X."/>
            <person name="Chen J."/>
            <person name="Feng M."/>
            <person name="Jian J."/>
            <person name="Zhang X."/>
            <person name="Luo G."/>
            <person name="Jiang Y."/>
            <person name="Liu J."/>
            <person name="Wang Z."/>
            <person name="Sha Y."/>
            <person name="Zhang B."/>
            <person name="Wu H."/>
            <person name="Tang D."/>
            <person name="Shen Q."/>
            <person name="Xue P."/>
            <person name="Zou S."/>
            <person name="Wang X."/>
            <person name="Liu X."/>
            <person name="Wang F."/>
            <person name="Yang Y."/>
            <person name="An X."/>
            <person name="Dong Z."/>
            <person name="Zhang K."/>
            <person name="Zhang X."/>
            <person name="Luo M.C."/>
            <person name="Dvorak J."/>
            <person name="Tong Y."/>
            <person name="Wang J."/>
            <person name="Yang H."/>
            <person name="Li Z."/>
            <person name="Wang D."/>
            <person name="Zhang A."/>
            <person name="Wang J."/>
        </authorList>
    </citation>
    <scope>NUCLEOTIDE SEQUENCE</scope>
    <source>
        <strain evidence="3">cv. G1812</strain>
    </source>
</reference>
<dbReference type="EnsemblPlants" id="TuG1812G0500004344.01.T01">
    <property type="protein sequence ID" value="TuG1812G0500004344.01.T01.cds365235"/>
    <property type="gene ID" value="TuG1812G0500004344.01"/>
</dbReference>
<organism evidence="2 3">
    <name type="scientific">Triticum urartu</name>
    <name type="common">Red wild einkorn</name>
    <name type="synonym">Crithodium urartu</name>
    <dbReference type="NCBI Taxonomy" id="4572"/>
    <lineage>
        <taxon>Eukaryota</taxon>
        <taxon>Viridiplantae</taxon>
        <taxon>Streptophyta</taxon>
        <taxon>Embryophyta</taxon>
        <taxon>Tracheophyta</taxon>
        <taxon>Spermatophyta</taxon>
        <taxon>Magnoliopsida</taxon>
        <taxon>Liliopsida</taxon>
        <taxon>Poales</taxon>
        <taxon>Poaceae</taxon>
        <taxon>BOP clade</taxon>
        <taxon>Pooideae</taxon>
        <taxon>Triticodae</taxon>
        <taxon>Triticeae</taxon>
        <taxon>Triticinae</taxon>
        <taxon>Triticum</taxon>
    </lineage>
</organism>
<dbReference type="Proteomes" id="UP000015106">
    <property type="component" value="Chromosome 5"/>
</dbReference>
<accession>A0A8R7ULY5</accession>
<dbReference type="Gramene" id="TuG1812G0500004344.01.T01">
    <property type="protein sequence ID" value="TuG1812G0500004344.01.T01.cds365235"/>
    <property type="gene ID" value="TuG1812G0500004344.01"/>
</dbReference>